<keyword evidence="2" id="KW-0521">NADP</keyword>
<dbReference type="SUPFAM" id="SSF51735">
    <property type="entry name" value="NAD(P)-binding Rossmann-fold domains"/>
    <property type="match status" value="1"/>
</dbReference>
<dbReference type="InterPro" id="IPR008030">
    <property type="entry name" value="NmrA-like"/>
</dbReference>
<dbReference type="GO" id="GO:0005634">
    <property type="term" value="C:nucleus"/>
    <property type="evidence" value="ECO:0007669"/>
    <property type="project" value="TreeGrafter"/>
</dbReference>
<dbReference type="Proteomes" id="UP000191612">
    <property type="component" value="Unassembled WGS sequence"/>
</dbReference>
<proteinExistence type="inferred from homology"/>
<dbReference type="InterPro" id="IPR001128">
    <property type="entry name" value="Cyt_P450"/>
</dbReference>
<evidence type="ECO:0000256" key="1">
    <source>
        <dbReference type="ARBA" id="ARBA00006328"/>
    </source>
</evidence>
<name>A0A1V6QJG4_9EURO</name>
<comment type="caution">
    <text evidence="4">The sequence shown here is derived from an EMBL/GenBank/DDBJ whole genome shotgun (WGS) entry which is preliminary data.</text>
</comment>
<dbReference type="Pfam" id="PF05368">
    <property type="entry name" value="NmrA"/>
    <property type="match status" value="1"/>
</dbReference>
<feature type="domain" description="NmrA-like" evidence="3">
    <location>
        <begin position="3"/>
        <end position="260"/>
    </location>
</feature>
<gene>
    <name evidence="4" type="ORF">PENSOL_c068G00269</name>
</gene>
<evidence type="ECO:0000313" key="4">
    <source>
        <dbReference type="EMBL" id="OQD89132.1"/>
    </source>
</evidence>
<dbReference type="EMBL" id="MDYO01000068">
    <property type="protein sequence ID" value="OQD89132.1"/>
    <property type="molecule type" value="Genomic_DNA"/>
</dbReference>
<evidence type="ECO:0000313" key="5">
    <source>
        <dbReference type="Proteomes" id="UP000191612"/>
    </source>
</evidence>
<dbReference type="Gene3D" id="3.40.50.720">
    <property type="entry name" value="NAD(P)-binding Rossmann-like Domain"/>
    <property type="match status" value="1"/>
</dbReference>
<dbReference type="InterPro" id="IPR036291">
    <property type="entry name" value="NAD(P)-bd_dom_sf"/>
</dbReference>
<accession>A0A1V6QJG4</accession>
<dbReference type="Gene3D" id="3.90.25.10">
    <property type="entry name" value="UDP-galactose 4-epimerase, domain 1"/>
    <property type="match status" value="1"/>
</dbReference>
<dbReference type="GO" id="GO:0005506">
    <property type="term" value="F:iron ion binding"/>
    <property type="evidence" value="ECO:0007669"/>
    <property type="project" value="InterPro"/>
</dbReference>
<dbReference type="PANTHER" id="PTHR42748:SF31">
    <property type="entry name" value="NMRA-LIKE DOMAIN-CONTAINING PROTEIN-RELATED"/>
    <property type="match status" value="1"/>
</dbReference>
<keyword evidence="5" id="KW-1185">Reference proteome</keyword>
<dbReference type="GO" id="GO:0020037">
    <property type="term" value="F:heme binding"/>
    <property type="evidence" value="ECO:0007669"/>
    <property type="project" value="InterPro"/>
</dbReference>
<reference evidence="5" key="1">
    <citation type="journal article" date="2017" name="Nat. Microbiol.">
        <title>Global analysis of biosynthetic gene clusters reveals vast potential of secondary metabolite production in Penicillium species.</title>
        <authorList>
            <person name="Nielsen J.C."/>
            <person name="Grijseels S."/>
            <person name="Prigent S."/>
            <person name="Ji B."/>
            <person name="Dainat J."/>
            <person name="Nielsen K.F."/>
            <person name="Frisvad J.C."/>
            <person name="Workman M."/>
            <person name="Nielsen J."/>
        </authorList>
    </citation>
    <scope>NUCLEOTIDE SEQUENCE [LARGE SCALE GENOMIC DNA]</scope>
    <source>
        <strain evidence="5">IBT 29525</strain>
    </source>
</reference>
<dbReference type="PANTHER" id="PTHR42748">
    <property type="entry name" value="NITROGEN METABOLITE REPRESSION PROTEIN NMRA FAMILY MEMBER"/>
    <property type="match status" value="1"/>
</dbReference>
<dbReference type="Gene3D" id="1.10.630.10">
    <property type="entry name" value="Cytochrome P450"/>
    <property type="match status" value="1"/>
</dbReference>
<dbReference type="AlphaFoldDB" id="A0A1V6QJG4"/>
<dbReference type="STRING" id="60172.A0A1V6QJG4"/>
<dbReference type="SUPFAM" id="SSF48264">
    <property type="entry name" value="Cytochrome P450"/>
    <property type="match status" value="1"/>
</dbReference>
<protein>
    <recommendedName>
        <fullName evidence="3">NmrA-like domain-containing protein</fullName>
    </recommendedName>
</protein>
<dbReference type="Pfam" id="PF00067">
    <property type="entry name" value="p450"/>
    <property type="match status" value="1"/>
</dbReference>
<dbReference type="GO" id="GO:0016705">
    <property type="term" value="F:oxidoreductase activity, acting on paired donors, with incorporation or reduction of molecular oxygen"/>
    <property type="evidence" value="ECO:0007669"/>
    <property type="project" value="InterPro"/>
</dbReference>
<dbReference type="InterPro" id="IPR036396">
    <property type="entry name" value="Cyt_P450_sf"/>
</dbReference>
<comment type="similarity">
    <text evidence="1">Belongs to the NmrA-type oxidoreductase family.</text>
</comment>
<dbReference type="GO" id="GO:0043386">
    <property type="term" value="P:mycotoxin biosynthetic process"/>
    <property type="evidence" value="ECO:0007669"/>
    <property type="project" value="UniProtKB-ARBA"/>
</dbReference>
<organism evidence="4 5">
    <name type="scientific">Penicillium solitum</name>
    <dbReference type="NCBI Taxonomy" id="60172"/>
    <lineage>
        <taxon>Eukaryota</taxon>
        <taxon>Fungi</taxon>
        <taxon>Dikarya</taxon>
        <taxon>Ascomycota</taxon>
        <taxon>Pezizomycotina</taxon>
        <taxon>Eurotiomycetes</taxon>
        <taxon>Eurotiomycetidae</taxon>
        <taxon>Eurotiales</taxon>
        <taxon>Aspergillaceae</taxon>
        <taxon>Penicillium</taxon>
    </lineage>
</organism>
<dbReference type="InterPro" id="IPR051164">
    <property type="entry name" value="NmrA-like_oxidored"/>
</dbReference>
<evidence type="ECO:0000256" key="2">
    <source>
        <dbReference type="ARBA" id="ARBA00022857"/>
    </source>
</evidence>
<sequence length="438" mass="48122">MAPTILIVGATGNTGQAVVETLPKLLQSSNALSDHRVIALTRSSKSPVAQRLAKVPGVEVIEQNWVDITSDWLREHQVTRAFIAPHNDPNAFAEESTFHIAALNAGVKYVVRISTTAANVRADCPAYYPRTHWAIEALLSSPEFTNLQWTSLQPNVFLAFYLSGAVEFIKQYRKTGKQGDLKLMASKDAPVGVIDPSEVGVFAAHLLSQEDTSVHNKAKYVLNGPEDITGQQIVDLVEQYIGTQVEKVIYQDTSFLDQLWEYQYAATNQSKSVIFSVKHALVTAWEGKCSASTTSKEVLEIAAPKITPTEALKGLLEEIGIWTEPQDIVSWRLKTYIEKDTSAAPTEPALDEDSRVVIVAGSETRVTTLASTLYYLAKNPAILSKLQRHLDEAMPEETLRLRPVLMTGGYRVTPAEGIQVGEMYIPGGVSVFVLVQLV</sequence>
<dbReference type="GO" id="GO:0004497">
    <property type="term" value="F:monooxygenase activity"/>
    <property type="evidence" value="ECO:0007669"/>
    <property type="project" value="InterPro"/>
</dbReference>
<evidence type="ECO:0000259" key="3">
    <source>
        <dbReference type="Pfam" id="PF05368"/>
    </source>
</evidence>